<dbReference type="EMBL" id="FNLC01000002">
    <property type="protein sequence ID" value="SDR16397.1"/>
    <property type="molecule type" value="Genomic_DNA"/>
</dbReference>
<evidence type="ECO:0000313" key="2">
    <source>
        <dbReference type="EMBL" id="SDR16397.1"/>
    </source>
</evidence>
<evidence type="ECO:0000256" key="1">
    <source>
        <dbReference type="SAM" id="MobiDB-lite"/>
    </source>
</evidence>
<proteinExistence type="predicted"/>
<dbReference type="Proteomes" id="UP000198848">
    <property type="component" value="Unassembled WGS sequence"/>
</dbReference>
<feature type="region of interest" description="Disordered" evidence="1">
    <location>
        <begin position="1"/>
        <end position="35"/>
    </location>
</feature>
<evidence type="ECO:0000313" key="3">
    <source>
        <dbReference type="Proteomes" id="UP000198848"/>
    </source>
</evidence>
<keyword evidence="3" id="KW-1185">Reference proteome</keyword>
<organism evidence="2 3">
    <name type="scientific">Natronobacterium texcoconense</name>
    <dbReference type="NCBI Taxonomy" id="1095778"/>
    <lineage>
        <taxon>Archaea</taxon>
        <taxon>Methanobacteriati</taxon>
        <taxon>Methanobacteriota</taxon>
        <taxon>Stenosarchaea group</taxon>
        <taxon>Halobacteria</taxon>
        <taxon>Halobacteriales</taxon>
        <taxon>Natrialbaceae</taxon>
        <taxon>Natronobacterium</taxon>
    </lineage>
</organism>
<sequence>MQIKDREQLEGGRERITAVPESVDDPAVSIHHRVR</sequence>
<dbReference type="AlphaFoldDB" id="A0A1H1GT96"/>
<name>A0A1H1GT96_NATTX</name>
<feature type="compositionally biased region" description="Basic and acidic residues" evidence="1">
    <location>
        <begin position="1"/>
        <end position="16"/>
    </location>
</feature>
<protein>
    <submittedName>
        <fullName evidence="2">Protein pelota</fullName>
    </submittedName>
</protein>
<reference evidence="3" key="1">
    <citation type="submission" date="2016-10" db="EMBL/GenBank/DDBJ databases">
        <authorList>
            <person name="Varghese N."/>
            <person name="Submissions S."/>
        </authorList>
    </citation>
    <scope>NUCLEOTIDE SEQUENCE [LARGE SCALE GENOMIC DNA]</scope>
    <source>
        <strain evidence="3">DSM 24767</strain>
    </source>
</reference>
<accession>A0A1H1GT96</accession>
<gene>
    <name evidence="2" type="ORF">SAMN04489842_2597</name>
</gene>